<dbReference type="Gramene" id="KVH90961">
    <property type="protein sequence ID" value="KVH90961"/>
    <property type="gene ID" value="Ccrd_007011"/>
</dbReference>
<reference evidence="3 4" key="1">
    <citation type="journal article" date="2016" name="Sci. Rep.">
        <title>The genome sequence of the outbreeding globe artichoke constructed de novo incorporating a phase-aware low-pass sequencing strategy of F1 progeny.</title>
        <authorList>
            <person name="Scaglione D."/>
            <person name="Reyes-Chin-Wo S."/>
            <person name="Acquadro A."/>
            <person name="Froenicke L."/>
            <person name="Portis E."/>
            <person name="Beitel C."/>
            <person name="Tirone M."/>
            <person name="Mauro R."/>
            <person name="Lo Monaco A."/>
            <person name="Mauromicale G."/>
            <person name="Faccioli P."/>
            <person name="Cattivelli L."/>
            <person name="Rieseberg L."/>
            <person name="Michelmore R."/>
            <person name="Lanteri S."/>
        </authorList>
    </citation>
    <scope>NUCLEOTIDE SEQUENCE [LARGE SCALE GENOMIC DNA]</scope>
    <source>
        <strain evidence="3">2C</strain>
    </source>
</reference>
<dbReference type="Proteomes" id="UP000243975">
    <property type="component" value="Unassembled WGS sequence"/>
</dbReference>
<dbReference type="GO" id="GO:0019005">
    <property type="term" value="C:SCF ubiquitin ligase complex"/>
    <property type="evidence" value="ECO:0007669"/>
    <property type="project" value="TreeGrafter"/>
</dbReference>
<gene>
    <name evidence="3" type="ORF">Ccrd_007011</name>
</gene>
<evidence type="ECO:0008006" key="5">
    <source>
        <dbReference type="Google" id="ProtNLM"/>
    </source>
</evidence>
<dbReference type="PANTHER" id="PTHR16134:SF43">
    <property type="entry name" value="CORONATINE-INSENSITIVE PROTEIN 1"/>
    <property type="match status" value="1"/>
</dbReference>
<dbReference type="SUPFAM" id="SSF52047">
    <property type="entry name" value="RNI-like"/>
    <property type="match status" value="2"/>
</dbReference>
<dbReference type="EMBL" id="LEKV01005086">
    <property type="protein sequence ID" value="KVH90961.1"/>
    <property type="molecule type" value="Genomic_DNA"/>
</dbReference>
<proteinExistence type="predicted"/>
<dbReference type="Pfam" id="PF18791">
    <property type="entry name" value="Transp_inhibit"/>
    <property type="match status" value="1"/>
</dbReference>
<dbReference type="InterPro" id="IPR041567">
    <property type="entry name" value="COI1_F-box"/>
</dbReference>
<dbReference type="Gene3D" id="1.20.1280.50">
    <property type="match status" value="1"/>
</dbReference>
<dbReference type="Pfam" id="PF18511">
    <property type="entry name" value="F-box_5"/>
    <property type="match status" value="1"/>
</dbReference>
<feature type="domain" description="COI1 F-box" evidence="1">
    <location>
        <begin position="28"/>
        <end position="66"/>
    </location>
</feature>
<dbReference type="STRING" id="59895.A0A103XHN6"/>
<dbReference type="PANTHER" id="PTHR16134">
    <property type="entry name" value="F-BOX/TPR REPEAT PROTEIN POF3"/>
    <property type="match status" value="1"/>
</dbReference>
<name>A0A103XHN6_CYNCS</name>
<sequence length="593" mass="67283">MCLPAPRFVESRLEMEEDLKDCRVENESTDTVFNCVVPYIHDGRDRNSFSLVCRKWSELDGTTRKHVTVHMCYSTTPFRLRQRFPLLESLTLKGKPRAAMWDLVPEDWGGYVTPWVREISSSFNCLKSIHFRRMIVRDSDLELLSRTRGKELRVLKIDVCSGFSTDGLLHIGRYCNNLKILYLQESLIVEKDGKWLHELALHNTCIESLNFYMTDLVKFDFKDLEIIARTCSESLVSVKISECELMDLVDFFSHAIKLQDFGGGAFSDQPEKYAGFKFPQKLHSVALNYMSQSEIPIVIPFAHQLTELDLLYSLFDTEDHCFLIQRCPNLKVLYARDAIGDIGLQIVGQFCKKLRRIKIERGADEEGLVSHRGLISLAQGCLELECLHVNVTDISNEAMECIGSHLKNLYDFRIVLLDKLEKIPDLPLDNGIRSLLSGCTKLGRLCVYLRRGGLTDVGLGYIGKYGQNVRYLLLGFTGESDAGLVELSKGCPNLQKLEMRGCAFSEQALASFVFNVGSLRYLWVQGYRASASGRDILAMARPFWNMELIRSVGDAPESSFQQQPPSLLAYYSLAGQRTDFPDSVLPLHPSLDL</sequence>
<organism evidence="3 4">
    <name type="scientific">Cynara cardunculus var. scolymus</name>
    <name type="common">Globe artichoke</name>
    <name type="synonym">Cynara scolymus</name>
    <dbReference type="NCBI Taxonomy" id="59895"/>
    <lineage>
        <taxon>Eukaryota</taxon>
        <taxon>Viridiplantae</taxon>
        <taxon>Streptophyta</taxon>
        <taxon>Embryophyta</taxon>
        <taxon>Tracheophyta</taxon>
        <taxon>Spermatophyta</taxon>
        <taxon>Magnoliopsida</taxon>
        <taxon>eudicotyledons</taxon>
        <taxon>Gunneridae</taxon>
        <taxon>Pentapetalae</taxon>
        <taxon>asterids</taxon>
        <taxon>campanulids</taxon>
        <taxon>Asterales</taxon>
        <taxon>Asteraceae</taxon>
        <taxon>Carduoideae</taxon>
        <taxon>Cardueae</taxon>
        <taxon>Carduinae</taxon>
        <taxon>Cynara</taxon>
    </lineage>
</organism>
<comment type="caution">
    <text evidence="3">The sequence shown here is derived from an EMBL/GenBank/DDBJ whole genome shotgun (WGS) entry which is preliminary data.</text>
</comment>
<accession>A0A103XHN6</accession>
<evidence type="ECO:0000313" key="4">
    <source>
        <dbReference type="Proteomes" id="UP000243975"/>
    </source>
</evidence>
<evidence type="ECO:0000313" key="3">
    <source>
        <dbReference type="EMBL" id="KVH90961.1"/>
    </source>
</evidence>
<protein>
    <recommendedName>
        <fullName evidence="5">Leucine-rich repeat, cysteine-containing subtype</fullName>
    </recommendedName>
</protein>
<dbReference type="OMA" id="CPHSVIP"/>
<dbReference type="FunFam" id="3.80.10.10:FF:000124">
    <property type="entry name" value="Coronatine-insensitive protein 1"/>
    <property type="match status" value="1"/>
</dbReference>
<dbReference type="Gene3D" id="3.80.10.10">
    <property type="entry name" value="Ribonuclease Inhibitor"/>
    <property type="match status" value="1"/>
</dbReference>
<dbReference type="AlphaFoldDB" id="A0A103XHN6"/>
<evidence type="ECO:0000259" key="1">
    <source>
        <dbReference type="Pfam" id="PF18511"/>
    </source>
</evidence>
<dbReference type="GO" id="GO:0031146">
    <property type="term" value="P:SCF-dependent proteasomal ubiquitin-dependent protein catabolic process"/>
    <property type="evidence" value="ECO:0007669"/>
    <property type="project" value="TreeGrafter"/>
</dbReference>
<feature type="domain" description="Transport inhibitor response 1" evidence="2">
    <location>
        <begin position="86"/>
        <end position="131"/>
    </location>
</feature>
<evidence type="ECO:0000259" key="2">
    <source>
        <dbReference type="Pfam" id="PF18791"/>
    </source>
</evidence>
<dbReference type="InterPro" id="IPR032675">
    <property type="entry name" value="LRR_dom_sf"/>
</dbReference>
<keyword evidence="4" id="KW-1185">Reference proteome</keyword>
<dbReference type="InterPro" id="IPR041101">
    <property type="entry name" value="Transp_inhibit"/>
</dbReference>